<evidence type="ECO:0000313" key="2">
    <source>
        <dbReference type="Proteomes" id="UP000187735"/>
    </source>
</evidence>
<evidence type="ECO:0008006" key="3">
    <source>
        <dbReference type="Google" id="ProtNLM"/>
    </source>
</evidence>
<dbReference type="Proteomes" id="UP000187735">
    <property type="component" value="Chromosome"/>
</dbReference>
<dbReference type="STRING" id="1891926.Fuma_00810"/>
<dbReference type="KEGG" id="fmr:Fuma_00810"/>
<evidence type="ECO:0000313" key="1">
    <source>
        <dbReference type="EMBL" id="APZ91224.1"/>
    </source>
</evidence>
<dbReference type="OrthoDB" id="292716at2"/>
<name>A0A1P8WAZ4_9PLAN</name>
<accession>A0A1P8WAZ4</accession>
<gene>
    <name evidence="1" type="ORF">Fuma_00810</name>
</gene>
<sequence>MSVESWHHLYQQPNPDEPDWLSAYPRRFIRYCEVGCNISLLVDCTDDSAMMFIDDPNVSDSVKPLNQSLDRWLNDWISKQPWPRDTYA</sequence>
<dbReference type="EMBL" id="CP017641">
    <property type="protein sequence ID" value="APZ91224.1"/>
    <property type="molecule type" value="Genomic_DNA"/>
</dbReference>
<reference evidence="1 2" key="1">
    <citation type="journal article" date="2016" name="Front. Microbiol.">
        <title>Fuerstia marisgermanicae gen. nov., sp. nov., an Unusual Member of the Phylum Planctomycetes from the German Wadden Sea.</title>
        <authorList>
            <person name="Kohn T."/>
            <person name="Heuer A."/>
            <person name="Jogler M."/>
            <person name="Vollmers J."/>
            <person name="Boedeker C."/>
            <person name="Bunk B."/>
            <person name="Rast P."/>
            <person name="Borchert D."/>
            <person name="Glockner I."/>
            <person name="Freese H.M."/>
            <person name="Klenk H.P."/>
            <person name="Overmann J."/>
            <person name="Kaster A.K."/>
            <person name="Rohde M."/>
            <person name="Wiegand S."/>
            <person name="Jogler C."/>
        </authorList>
    </citation>
    <scope>NUCLEOTIDE SEQUENCE [LARGE SCALE GENOMIC DNA]</scope>
    <source>
        <strain evidence="1 2">NH11</strain>
    </source>
</reference>
<organism evidence="1 2">
    <name type="scientific">Fuerstiella marisgermanici</name>
    <dbReference type="NCBI Taxonomy" id="1891926"/>
    <lineage>
        <taxon>Bacteria</taxon>
        <taxon>Pseudomonadati</taxon>
        <taxon>Planctomycetota</taxon>
        <taxon>Planctomycetia</taxon>
        <taxon>Planctomycetales</taxon>
        <taxon>Planctomycetaceae</taxon>
        <taxon>Fuerstiella</taxon>
    </lineage>
</organism>
<keyword evidence="2" id="KW-1185">Reference proteome</keyword>
<protein>
    <recommendedName>
        <fullName evidence="3">SMI1/KNR4 family protein</fullName>
    </recommendedName>
</protein>
<proteinExistence type="predicted"/>
<dbReference type="AlphaFoldDB" id="A0A1P8WAZ4"/>